<comment type="caution">
    <text evidence="1">The sequence shown here is derived from an EMBL/GenBank/DDBJ whole genome shotgun (WGS) entry which is preliminary data.</text>
</comment>
<sequence>MTEQKRLVLHDLHQSLDAKMVPFAGYEMPVQFAAGVMAEHIHTREKAGLFDVSHMGQVILRGASYEAIALALEALIPVNIGGLAEGRQRYGFFTNEAGGILDDLMLANRGDHVFMVVNAACKADDIAHMRATLEPQGIDVQEITDRALLALQGPQAEAVLAALLPGAADMRFMDVAVMELDGAELWLSRSGYTGEDGFEISVPNDAAPGFARALLADERVLPIGLGARDSLRLEAGLCLYGHDIDTGTTPVEARLTWAIQKIRRPGGARAGGYPGADVIEKSMEDGPTRLRVGLRPDGRAPMREGVALFAAQEGGAQIGTITSGGFGPTVGGPVAMGYVAAPYAETGTRIWGELRGRRQPVTVAALPFTPANFKR</sequence>
<dbReference type="EMBL" id="JAMQGO010000002">
    <property type="protein sequence ID" value="MCM2561534.1"/>
    <property type="molecule type" value="Genomic_DNA"/>
</dbReference>
<accession>A0ACC5ZVF5</accession>
<keyword evidence="1" id="KW-0808">Transferase</keyword>
<dbReference type="EC" id="2.1.2.10" evidence="1"/>
<organism evidence="1 2">
    <name type="scientific">Lutimaribacter degradans</name>
    <dbReference type="NCBI Taxonomy" id="2945989"/>
    <lineage>
        <taxon>Bacteria</taxon>
        <taxon>Pseudomonadati</taxon>
        <taxon>Pseudomonadota</taxon>
        <taxon>Alphaproteobacteria</taxon>
        <taxon>Rhodobacterales</taxon>
        <taxon>Roseobacteraceae</taxon>
        <taxon>Lutimaribacter</taxon>
    </lineage>
</organism>
<reference evidence="1" key="1">
    <citation type="submission" date="2022-06" db="EMBL/GenBank/DDBJ databases">
        <title>Lutimaribacter sp. EGI FJ00013, a novel bacterium isolated from a salt lake sediment enrichment.</title>
        <authorList>
            <person name="Gao L."/>
            <person name="Fang B.-Z."/>
            <person name="Li W.-J."/>
        </authorList>
    </citation>
    <scope>NUCLEOTIDE SEQUENCE</scope>
    <source>
        <strain evidence="1">EGI FJ00013</strain>
    </source>
</reference>
<gene>
    <name evidence="1" type="primary">gcvT</name>
    <name evidence="1" type="ORF">M8744_05195</name>
</gene>
<dbReference type="Proteomes" id="UP001203036">
    <property type="component" value="Unassembled WGS sequence"/>
</dbReference>
<keyword evidence="2" id="KW-1185">Reference proteome</keyword>
<name>A0ACC5ZVF5_9RHOB</name>
<protein>
    <submittedName>
        <fullName evidence="1">Glycine cleavage system aminomethyltransferase GcvT</fullName>
        <ecNumber evidence="1">2.1.2.10</ecNumber>
    </submittedName>
</protein>
<proteinExistence type="predicted"/>
<evidence type="ECO:0000313" key="2">
    <source>
        <dbReference type="Proteomes" id="UP001203036"/>
    </source>
</evidence>
<evidence type="ECO:0000313" key="1">
    <source>
        <dbReference type="EMBL" id="MCM2561534.1"/>
    </source>
</evidence>